<feature type="compositionally biased region" description="Low complexity" evidence="1">
    <location>
        <begin position="245"/>
        <end position="265"/>
    </location>
</feature>
<name>A0A1Y2EF59_9PEZI</name>
<reference evidence="3 4" key="1">
    <citation type="submission" date="2016-07" db="EMBL/GenBank/DDBJ databases">
        <title>Pervasive Adenine N6-methylation of Active Genes in Fungi.</title>
        <authorList>
            <consortium name="DOE Joint Genome Institute"/>
            <person name="Mondo S.J."/>
            <person name="Dannebaum R.O."/>
            <person name="Kuo R.C."/>
            <person name="Labutti K."/>
            <person name="Haridas S."/>
            <person name="Kuo A."/>
            <person name="Salamov A."/>
            <person name="Ahrendt S.R."/>
            <person name="Lipzen A."/>
            <person name="Sullivan W."/>
            <person name="Andreopoulos W.B."/>
            <person name="Clum A."/>
            <person name="Lindquist E."/>
            <person name="Daum C."/>
            <person name="Ramamoorthy G.K."/>
            <person name="Gryganskyi A."/>
            <person name="Culley D."/>
            <person name="Magnuson J.K."/>
            <person name="James T.Y."/>
            <person name="O'Malley M.A."/>
            <person name="Stajich J.E."/>
            <person name="Spatafora J.W."/>
            <person name="Visel A."/>
            <person name="Grigoriev I.V."/>
        </authorList>
    </citation>
    <scope>NUCLEOTIDE SEQUENCE [LARGE SCALE GENOMIC DNA]</scope>
    <source>
        <strain evidence="3 4">CBS 129021</strain>
    </source>
</reference>
<dbReference type="OrthoDB" id="4781at2759"/>
<dbReference type="GeneID" id="63781381"/>
<dbReference type="InterPro" id="IPR000757">
    <property type="entry name" value="Beta-glucanase-like"/>
</dbReference>
<dbReference type="STRING" id="1141098.A0A1Y2EF59"/>
<keyword evidence="4" id="KW-1185">Reference proteome</keyword>
<dbReference type="SUPFAM" id="SSF49899">
    <property type="entry name" value="Concanavalin A-like lectins/glucanases"/>
    <property type="match status" value="1"/>
</dbReference>
<feature type="region of interest" description="Disordered" evidence="1">
    <location>
        <begin position="245"/>
        <end position="278"/>
    </location>
</feature>
<dbReference type="Proteomes" id="UP000193689">
    <property type="component" value="Unassembled WGS sequence"/>
</dbReference>
<protein>
    <recommendedName>
        <fullName evidence="2">GH16 domain-containing protein</fullName>
    </recommendedName>
</protein>
<sequence length="278" mass="30889">MGNLNDLAWSVSYTYNYYIGFTKETKVPDHWIKVDHEVVKSGPKRARFTFAKRYDAPSLWTDFSGNQLGCKSWPSKDDVHTIQTTIFGQGKSWDKATTFEPWAYNPTDPSHKYSVEWDSDYFKWLVADKVMREVQSKDVPAAPYWTIQWTGGKTDLNGVPYTASIKGVNIMHKDPACQFRYKDKSGKRDSVEIIKTGCSDTDKVGAATKPMVEKMGESAAVSGPPIETAQATSVAYVASRYESSYASGPTTSSAASSFAATDAESNSTSSNRRCPRLK</sequence>
<organism evidence="3 4">
    <name type="scientific">Pseudomassariella vexata</name>
    <dbReference type="NCBI Taxonomy" id="1141098"/>
    <lineage>
        <taxon>Eukaryota</taxon>
        <taxon>Fungi</taxon>
        <taxon>Dikarya</taxon>
        <taxon>Ascomycota</taxon>
        <taxon>Pezizomycotina</taxon>
        <taxon>Sordariomycetes</taxon>
        <taxon>Xylariomycetidae</taxon>
        <taxon>Amphisphaeriales</taxon>
        <taxon>Pseudomassariaceae</taxon>
        <taxon>Pseudomassariella</taxon>
    </lineage>
</organism>
<dbReference type="Gene3D" id="2.60.120.200">
    <property type="match status" value="1"/>
</dbReference>
<evidence type="ECO:0000313" key="4">
    <source>
        <dbReference type="Proteomes" id="UP000193689"/>
    </source>
</evidence>
<dbReference type="GO" id="GO:0005975">
    <property type="term" value="P:carbohydrate metabolic process"/>
    <property type="evidence" value="ECO:0007669"/>
    <property type="project" value="InterPro"/>
</dbReference>
<proteinExistence type="predicted"/>
<dbReference type="InterPro" id="IPR013320">
    <property type="entry name" value="ConA-like_dom_sf"/>
</dbReference>
<accession>A0A1Y2EF59</accession>
<evidence type="ECO:0000256" key="1">
    <source>
        <dbReference type="SAM" id="MobiDB-lite"/>
    </source>
</evidence>
<dbReference type="GO" id="GO:0004553">
    <property type="term" value="F:hydrolase activity, hydrolyzing O-glycosyl compounds"/>
    <property type="evidence" value="ECO:0007669"/>
    <property type="project" value="InterPro"/>
</dbReference>
<dbReference type="Pfam" id="PF00722">
    <property type="entry name" value="Glyco_hydro_16"/>
    <property type="match status" value="1"/>
</dbReference>
<comment type="caution">
    <text evidence="3">The sequence shown here is derived from an EMBL/GenBank/DDBJ whole genome shotgun (WGS) entry which is preliminary data.</text>
</comment>
<dbReference type="AlphaFoldDB" id="A0A1Y2EF59"/>
<evidence type="ECO:0000313" key="3">
    <source>
        <dbReference type="EMBL" id="ORY70037.1"/>
    </source>
</evidence>
<feature type="domain" description="GH16" evidence="2">
    <location>
        <begin position="80"/>
        <end position="140"/>
    </location>
</feature>
<dbReference type="InParanoid" id="A0A1Y2EF59"/>
<dbReference type="EMBL" id="MCFJ01000002">
    <property type="protein sequence ID" value="ORY70037.1"/>
    <property type="molecule type" value="Genomic_DNA"/>
</dbReference>
<evidence type="ECO:0000259" key="2">
    <source>
        <dbReference type="Pfam" id="PF00722"/>
    </source>
</evidence>
<gene>
    <name evidence="3" type="ORF">BCR38DRAFT_520900</name>
</gene>
<dbReference type="RefSeq" id="XP_040719987.1">
    <property type="nucleotide sequence ID" value="XM_040865169.1"/>
</dbReference>